<dbReference type="AlphaFoldDB" id="A0AA88GKZ6"/>
<dbReference type="InterPro" id="IPR050391">
    <property type="entry name" value="Mito_Metabolite_Transporter"/>
</dbReference>
<feature type="repeat" description="Solcar" evidence="8">
    <location>
        <begin position="250"/>
        <end position="348"/>
    </location>
</feature>
<evidence type="ECO:0000256" key="2">
    <source>
        <dbReference type="ARBA" id="ARBA00006375"/>
    </source>
</evidence>
<dbReference type="GeneID" id="68099915"/>
<comment type="caution">
    <text evidence="11">The sequence shown here is derived from an EMBL/GenBank/DDBJ whole genome shotgun (WGS) entry which is preliminary data.</text>
</comment>
<sequence>MHTQVSEKPSSSSSPQGASTSRTLPLGSFQYMARVFLAAGLGASLATAVVNPLELIKTRMQTLVVKGGEGGSSSMFRVASDIIKQEGGIYKLWTIGLGVSCMRSLLYSSVRIGIYDPVKASLMHLREWTKNESQDSTNMKELPLFWKAVSGLISGALGSALMNPLDVVKIRFQSSGISGVSSDHRPVYKNTWDALWKISQNEGFSALYKGTIVTMIRASILTSAQLSSYDHSKYLLLNKMGTIFGYKFKDDHVTHVTSAFVSGLVTAIAISPVDVIKTKYMNDAKLKIGDQLTSTGLNGGYNGVVDCTVKIIKNEGFSVLFRGFSASYLRLGPHFLLSLPLYEQFRKLFGVSSF</sequence>
<protein>
    <submittedName>
        <fullName evidence="11">Uncharacterized protein</fullName>
    </submittedName>
</protein>
<dbReference type="Proteomes" id="UP000816034">
    <property type="component" value="Unassembled WGS sequence"/>
</dbReference>
<dbReference type="EMBL" id="PYSW02000029">
    <property type="protein sequence ID" value="KAG2379322.1"/>
    <property type="molecule type" value="Genomic_DNA"/>
</dbReference>
<feature type="repeat" description="Solcar" evidence="8">
    <location>
        <begin position="34"/>
        <end position="121"/>
    </location>
</feature>
<evidence type="ECO:0000256" key="5">
    <source>
        <dbReference type="ARBA" id="ARBA00022737"/>
    </source>
</evidence>
<dbReference type="SUPFAM" id="SSF103506">
    <property type="entry name" value="Mitochondrial carrier"/>
    <property type="match status" value="1"/>
</dbReference>
<evidence type="ECO:0000256" key="8">
    <source>
        <dbReference type="PROSITE-ProRule" id="PRU00282"/>
    </source>
</evidence>
<keyword evidence="6" id="KW-1133">Transmembrane helix</keyword>
<evidence type="ECO:0000256" key="9">
    <source>
        <dbReference type="RuleBase" id="RU000488"/>
    </source>
</evidence>
<evidence type="ECO:0000256" key="3">
    <source>
        <dbReference type="ARBA" id="ARBA00022448"/>
    </source>
</evidence>
<comment type="subcellular location">
    <subcellularLocation>
        <location evidence="1">Membrane</location>
        <topology evidence="1">Multi-pass membrane protein</topology>
    </subcellularLocation>
</comment>
<feature type="region of interest" description="Disordered" evidence="10">
    <location>
        <begin position="1"/>
        <end position="21"/>
    </location>
</feature>
<dbReference type="Gene3D" id="1.50.40.10">
    <property type="entry name" value="Mitochondrial carrier domain"/>
    <property type="match status" value="1"/>
</dbReference>
<gene>
    <name evidence="11" type="ORF">C9374_007461</name>
</gene>
<dbReference type="InterPro" id="IPR018108">
    <property type="entry name" value="MCP_transmembrane"/>
</dbReference>
<keyword evidence="5" id="KW-0677">Repeat</keyword>
<keyword evidence="7 8" id="KW-0472">Membrane</keyword>
<dbReference type="RefSeq" id="XP_044546584.1">
    <property type="nucleotide sequence ID" value="XM_044697429.1"/>
</dbReference>
<keyword evidence="3 9" id="KW-0813">Transport</keyword>
<comment type="similarity">
    <text evidence="2 9">Belongs to the mitochondrial carrier (TC 2.A.29) family.</text>
</comment>
<feature type="repeat" description="Solcar" evidence="8">
    <location>
        <begin position="142"/>
        <end position="235"/>
    </location>
</feature>
<reference evidence="11 12" key="1">
    <citation type="journal article" date="2018" name="BMC Genomics">
        <title>The genome of Naegleria lovaniensis, the basis for a comparative approach to unravel pathogenicity factors of the human pathogenic amoeba N. fowleri.</title>
        <authorList>
            <person name="Liechti N."/>
            <person name="Schurch N."/>
            <person name="Bruggmann R."/>
            <person name="Wittwer M."/>
        </authorList>
    </citation>
    <scope>NUCLEOTIDE SEQUENCE [LARGE SCALE GENOMIC DNA]</scope>
    <source>
        <strain evidence="11 12">ATCC 30569</strain>
    </source>
</reference>
<dbReference type="InterPro" id="IPR023395">
    <property type="entry name" value="MCP_dom_sf"/>
</dbReference>
<evidence type="ECO:0000256" key="7">
    <source>
        <dbReference type="ARBA" id="ARBA00023136"/>
    </source>
</evidence>
<keyword evidence="12" id="KW-1185">Reference proteome</keyword>
<proteinExistence type="inferred from homology"/>
<evidence type="ECO:0000256" key="4">
    <source>
        <dbReference type="ARBA" id="ARBA00022692"/>
    </source>
</evidence>
<keyword evidence="4 8" id="KW-0812">Transmembrane</keyword>
<evidence type="ECO:0000256" key="6">
    <source>
        <dbReference type="ARBA" id="ARBA00022989"/>
    </source>
</evidence>
<dbReference type="PANTHER" id="PTHR45618">
    <property type="entry name" value="MITOCHONDRIAL DICARBOXYLATE CARRIER-RELATED"/>
    <property type="match status" value="1"/>
</dbReference>
<dbReference type="PROSITE" id="PS50920">
    <property type="entry name" value="SOLCAR"/>
    <property type="match status" value="3"/>
</dbReference>
<accession>A0AA88GKZ6</accession>
<dbReference type="GO" id="GO:0016020">
    <property type="term" value="C:membrane"/>
    <property type="evidence" value="ECO:0007669"/>
    <property type="project" value="UniProtKB-SubCell"/>
</dbReference>
<evidence type="ECO:0000256" key="1">
    <source>
        <dbReference type="ARBA" id="ARBA00004141"/>
    </source>
</evidence>
<evidence type="ECO:0000313" key="11">
    <source>
        <dbReference type="EMBL" id="KAG2379322.1"/>
    </source>
</evidence>
<evidence type="ECO:0000313" key="12">
    <source>
        <dbReference type="Proteomes" id="UP000816034"/>
    </source>
</evidence>
<name>A0AA88GKZ6_NAELO</name>
<organism evidence="11 12">
    <name type="scientific">Naegleria lovaniensis</name>
    <name type="common">Amoeba</name>
    <dbReference type="NCBI Taxonomy" id="51637"/>
    <lineage>
        <taxon>Eukaryota</taxon>
        <taxon>Discoba</taxon>
        <taxon>Heterolobosea</taxon>
        <taxon>Tetramitia</taxon>
        <taxon>Eutetramitia</taxon>
        <taxon>Vahlkampfiidae</taxon>
        <taxon>Naegleria</taxon>
    </lineage>
</organism>
<evidence type="ECO:0000256" key="10">
    <source>
        <dbReference type="SAM" id="MobiDB-lite"/>
    </source>
</evidence>
<dbReference type="Pfam" id="PF00153">
    <property type="entry name" value="Mito_carr"/>
    <property type="match status" value="3"/>
</dbReference>